<dbReference type="Proteomes" id="UP000030149">
    <property type="component" value="Unassembled WGS sequence"/>
</dbReference>
<dbReference type="PATRIC" id="fig|1107311.5.peg.473"/>
<evidence type="ECO:0000313" key="3">
    <source>
        <dbReference type="Proteomes" id="UP000030149"/>
    </source>
</evidence>
<evidence type="ECO:0000313" key="2">
    <source>
        <dbReference type="EMBL" id="KGO97462.1"/>
    </source>
</evidence>
<comment type="caution">
    <text evidence="2">The sequence shown here is derived from an EMBL/GenBank/DDBJ whole genome shotgun (WGS) entry which is preliminary data.</text>
</comment>
<organism evidence="2 3">
    <name type="scientific">Flavobacterium enshiense DK69</name>
    <dbReference type="NCBI Taxonomy" id="1107311"/>
    <lineage>
        <taxon>Bacteria</taxon>
        <taxon>Pseudomonadati</taxon>
        <taxon>Bacteroidota</taxon>
        <taxon>Flavobacteriia</taxon>
        <taxon>Flavobacteriales</taxon>
        <taxon>Flavobacteriaceae</taxon>
        <taxon>Flavobacterium</taxon>
    </lineage>
</organism>
<protein>
    <submittedName>
        <fullName evidence="2">Uncharacterized protein</fullName>
    </submittedName>
</protein>
<gene>
    <name evidence="2" type="ORF">Q767_02385</name>
</gene>
<dbReference type="AlphaFoldDB" id="A0A0A2MXM5"/>
<feature type="signal peptide" evidence="1">
    <location>
        <begin position="1"/>
        <end position="23"/>
    </location>
</feature>
<dbReference type="OrthoDB" id="1420433at2"/>
<name>A0A0A2MXM5_9FLAO</name>
<feature type="chain" id="PRO_5002003651" evidence="1">
    <location>
        <begin position="24"/>
        <end position="337"/>
    </location>
</feature>
<accession>A0A0A2MXM5</accession>
<dbReference type="EMBL" id="JRLZ01000001">
    <property type="protein sequence ID" value="KGO97462.1"/>
    <property type="molecule type" value="Genomic_DNA"/>
</dbReference>
<dbReference type="Pfam" id="PF20230">
    <property type="entry name" value="DUF6588"/>
    <property type="match status" value="1"/>
</dbReference>
<dbReference type="STRING" id="1107311.Q767_02385"/>
<keyword evidence="1" id="KW-0732">Signal</keyword>
<evidence type="ECO:0000256" key="1">
    <source>
        <dbReference type="SAM" id="SignalP"/>
    </source>
</evidence>
<reference evidence="2 3" key="2">
    <citation type="journal article" date="2015" name="Stand. Genomic Sci.">
        <title>High quality draft genomic sequence of Flavobacterium enshiense DK69(T) and comparison among Flavobacterium genomes.</title>
        <authorList>
            <person name="Zeng Z."/>
            <person name="Chen C."/>
            <person name="Du H."/>
            <person name="Wang G."/>
            <person name="Li M."/>
        </authorList>
    </citation>
    <scope>NUCLEOTIDE SEQUENCE [LARGE SCALE GENOMIC DNA]</scope>
    <source>
        <strain evidence="2 3">DK69</strain>
    </source>
</reference>
<dbReference type="InterPro" id="IPR046495">
    <property type="entry name" value="DUF6588"/>
</dbReference>
<sequence>MRKSCIISGLLVLFLFFSNIMKAQSGNTFQDVENLLNDALFYSDKYITPATDAAVYQAASGWITSPKKRKLWDVTLGLHSNIFFVPKRDRSFEIKNSDFSFFQIEGGATSTTVPTALGGDSLEYLVGDLDGGQIRLKTPEGVSQETIFYPYLQGSVALWHGTEVVVKYSPKTKLKRGDYQVYGFGLKHNVSQYFKVLESKKIHFSGLIAYSKEDISFDFISIPTQFGSLGINRLNGLVDTWQFQLNGSKEFKNFELMGGLIVNASKFEYIVGGPKGEIEEIIPLQDILNKKLEQISKNKTNVIGEISGRYQIKKVFLQPVIGFGKFVNTNFSVQYEF</sequence>
<reference evidence="3" key="1">
    <citation type="submission" date="2013-09" db="EMBL/GenBank/DDBJ databases">
        <authorList>
            <person name="Zeng Z."/>
            <person name="Chen C."/>
        </authorList>
    </citation>
    <scope>NUCLEOTIDE SEQUENCE [LARGE SCALE GENOMIC DNA]</scope>
    <source>
        <strain evidence="3">DK69</strain>
    </source>
</reference>
<proteinExistence type="predicted"/>
<dbReference type="eggNOG" id="ENOG502Z8Z5">
    <property type="taxonomic scope" value="Bacteria"/>
</dbReference>
<keyword evidence="3" id="KW-1185">Reference proteome</keyword>